<protein>
    <submittedName>
        <fullName evidence="4">Quinoprotein dehydrogenase-associated putative ABC transporter substrate-binding protein</fullName>
    </submittedName>
</protein>
<name>A0ABV7LJJ0_9GAMM</name>
<comment type="caution">
    <text evidence="4">The sequence shown here is derived from an EMBL/GenBank/DDBJ whole genome shotgun (WGS) entry which is preliminary data.</text>
</comment>
<feature type="domain" description="Solute-binding protein family 3/N-terminal" evidence="3">
    <location>
        <begin position="39"/>
        <end position="262"/>
    </location>
</feature>
<dbReference type="Gene3D" id="3.40.190.10">
    <property type="entry name" value="Periplasmic binding protein-like II"/>
    <property type="match status" value="2"/>
</dbReference>
<organism evidence="4 5">
    <name type="scientific">Litchfieldella rifensis</name>
    <dbReference type="NCBI Taxonomy" id="762643"/>
    <lineage>
        <taxon>Bacteria</taxon>
        <taxon>Pseudomonadati</taxon>
        <taxon>Pseudomonadota</taxon>
        <taxon>Gammaproteobacteria</taxon>
        <taxon>Oceanospirillales</taxon>
        <taxon>Halomonadaceae</taxon>
        <taxon>Litchfieldella</taxon>
    </lineage>
</organism>
<dbReference type="RefSeq" id="WP_386771647.1">
    <property type="nucleotide sequence ID" value="NZ_JBHRUG010000009.1"/>
</dbReference>
<evidence type="ECO:0000259" key="3">
    <source>
        <dbReference type="SMART" id="SM00062"/>
    </source>
</evidence>
<dbReference type="InterPro" id="IPR022448">
    <property type="entry name" value="Quinoprotein_dehydrogenase"/>
</dbReference>
<proteinExistence type="inferred from homology"/>
<dbReference type="Proteomes" id="UP001595579">
    <property type="component" value="Unassembled WGS sequence"/>
</dbReference>
<dbReference type="InterPro" id="IPR001638">
    <property type="entry name" value="Solute-binding_3/MltF_N"/>
</dbReference>
<reference evidence="5" key="1">
    <citation type="journal article" date="2019" name="Int. J. Syst. Evol. Microbiol.">
        <title>The Global Catalogue of Microorganisms (GCM) 10K type strain sequencing project: providing services to taxonomists for standard genome sequencing and annotation.</title>
        <authorList>
            <consortium name="The Broad Institute Genomics Platform"/>
            <consortium name="The Broad Institute Genome Sequencing Center for Infectious Disease"/>
            <person name="Wu L."/>
            <person name="Ma J."/>
        </authorList>
    </citation>
    <scope>NUCLEOTIDE SEQUENCE [LARGE SCALE GENOMIC DNA]</scope>
    <source>
        <strain evidence="5">CECT 7698</strain>
    </source>
</reference>
<evidence type="ECO:0000313" key="4">
    <source>
        <dbReference type="EMBL" id="MFC3282667.1"/>
    </source>
</evidence>
<evidence type="ECO:0000256" key="1">
    <source>
        <dbReference type="ARBA" id="ARBA00010333"/>
    </source>
</evidence>
<dbReference type="SMART" id="SM00062">
    <property type="entry name" value="PBPb"/>
    <property type="match status" value="1"/>
</dbReference>
<evidence type="ECO:0000313" key="5">
    <source>
        <dbReference type="Proteomes" id="UP001595579"/>
    </source>
</evidence>
<sequence length="287" mass="31487">MRGKPWLLGGVVAGLLAVCAGGPTGEARADVPELMERDQLRVCADGNNLPFTNEQGEGFENRIAELMADDLGLSLDYVWAPQIMGFVRNTLELRICDVIIGVAAGYDFVQNTKDYYQSVYSLVVPEDSSLEVTSLDDVALKGRYIGVVSETPPLVALRRAGARVKGYVLQTDTRVRTPARNAVKDVAAGVTEGAVLWGPIAGYYAARQEPPLKVIPLVDDTTDARLAYRITMGVRHGEPHWKDTLNDFIDRRQDDINAILVDYDVPLLDRHGQLIHPTASPGENERD</sequence>
<dbReference type="PANTHER" id="PTHR35936">
    <property type="entry name" value="MEMBRANE-BOUND LYTIC MUREIN TRANSGLYCOSYLASE F"/>
    <property type="match status" value="1"/>
</dbReference>
<accession>A0ABV7LJJ0</accession>
<evidence type="ECO:0000256" key="2">
    <source>
        <dbReference type="ARBA" id="ARBA00022729"/>
    </source>
</evidence>
<keyword evidence="2" id="KW-0732">Signal</keyword>
<gene>
    <name evidence="4" type="ORF">ACFOEV_03495</name>
</gene>
<dbReference type="SUPFAM" id="SSF53850">
    <property type="entry name" value="Periplasmic binding protein-like II"/>
    <property type="match status" value="1"/>
</dbReference>
<dbReference type="EMBL" id="JBHRUG010000009">
    <property type="protein sequence ID" value="MFC3282667.1"/>
    <property type="molecule type" value="Genomic_DNA"/>
</dbReference>
<dbReference type="PANTHER" id="PTHR35936:SF17">
    <property type="entry name" value="ARGININE-BINDING EXTRACELLULAR PROTEIN ARTP"/>
    <property type="match status" value="1"/>
</dbReference>
<dbReference type="NCBIfam" id="TIGR03871">
    <property type="entry name" value="ABC_peri_MoxJ_2"/>
    <property type="match status" value="1"/>
</dbReference>
<comment type="similarity">
    <text evidence="1">Belongs to the bacterial solute-binding protein 3 family.</text>
</comment>
<keyword evidence="5" id="KW-1185">Reference proteome</keyword>